<comment type="similarity">
    <text evidence="2 7">Belongs to the SPT6 family.</text>
</comment>
<evidence type="ECO:0000256" key="7">
    <source>
        <dbReference type="PIRNR" id="PIRNR036947"/>
    </source>
</evidence>
<name>A0ABD2JR77_9BILA</name>
<dbReference type="InterPro" id="IPR012340">
    <property type="entry name" value="NA-bd_OB-fold"/>
</dbReference>
<gene>
    <name evidence="10" type="ORF">niasHT_022576</name>
</gene>
<dbReference type="PROSITE" id="PS50126">
    <property type="entry name" value="S1"/>
    <property type="match status" value="1"/>
</dbReference>
<evidence type="ECO:0000313" key="11">
    <source>
        <dbReference type="Proteomes" id="UP001620626"/>
    </source>
</evidence>
<dbReference type="Pfam" id="PF14639">
    <property type="entry name" value="YqgF"/>
    <property type="match status" value="1"/>
</dbReference>
<dbReference type="Pfam" id="PF14641">
    <property type="entry name" value="HTH_44"/>
    <property type="match status" value="1"/>
</dbReference>
<dbReference type="PANTHER" id="PTHR10145">
    <property type="entry name" value="TRANSCRIPTION ELONGATION FACTOR SPT6"/>
    <property type="match status" value="1"/>
</dbReference>
<feature type="region of interest" description="Disordered" evidence="8">
    <location>
        <begin position="1"/>
        <end position="188"/>
    </location>
</feature>
<dbReference type="InterPro" id="IPR023319">
    <property type="entry name" value="Tex-like_HTH_dom_sf"/>
</dbReference>
<dbReference type="InterPro" id="IPR037027">
    <property type="entry name" value="YqgF/RNaseH-like_dom_sf"/>
</dbReference>
<keyword evidence="3 7" id="KW-0804">Transcription</keyword>
<feature type="domain" description="S1 motif" evidence="9">
    <location>
        <begin position="1174"/>
        <end position="1232"/>
    </location>
</feature>
<organism evidence="10 11">
    <name type="scientific">Heterodera trifolii</name>
    <dbReference type="NCBI Taxonomy" id="157864"/>
    <lineage>
        <taxon>Eukaryota</taxon>
        <taxon>Metazoa</taxon>
        <taxon>Ecdysozoa</taxon>
        <taxon>Nematoda</taxon>
        <taxon>Chromadorea</taxon>
        <taxon>Rhabditida</taxon>
        <taxon>Tylenchina</taxon>
        <taxon>Tylenchomorpha</taxon>
        <taxon>Tylenchoidea</taxon>
        <taxon>Heteroderidae</taxon>
        <taxon>Heteroderinae</taxon>
        <taxon>Heterodera</taxon>
    </lineage>
</organism>
<dbReference type="Pfam" id="PF17674">
    <property type="entry name" value="HHH_9"/>
    <property type="match status" value="1"/>
</dbReference>
<dbReference type="InterPro" id="IPR028088">
    <property type="entry name" value="Spt6_HTH_DNA-bd_dom"/>
</dbReference>
<dbReference type="GO" id="GO:0005634">
    <property type="term" value="C:nucleus"/>
    <property type="evidence" value="ECO:0007669"/>
    <property type="project" value="UniProtKB-SubCell"/>
</dbReference>
<dbReference type="InterPro" id="IPR028231">
    <property type="entry name" value="Spt6_YqgF"/>
</dbReference>
<dbReference type="Gene3D" id="3.30.505.10">
    <property type="entry name" value="SH2 domain"/>
    <property type="match status" value="2"/>
</dbReference>
<dbReference type="SMART" id="SM00732">
    <property type="entry name" value="YqgFc"/>
    <property type="match status" value="1"/>
</dbReference>
<evidence type="ECO:0000256" key="6">
    <source>
        <dbReference type="ARBA" id="ARBA00070965"/>
    </source>
</evidence>
<evidence type="ECO:0000256" key="3">
    <source>
        <dbReference type="ARBA" id="ARBA00023163"/>
    </source>
</evidence>
<accession>A0ABD2JR77</accession>
<dbReference type="Pfam" id="PF22706">
    <property type="entry name" value="Tex_central_region"/>
    <property type="match status" value="1"/>
</dbReference>
<dbReference type="PIRSF" id="PIRSF036947">
    <property type="entry name" value="Spt6"/>
    <property type="match status" value="1"/>
</dbReference>
<dbReference type="InterPro" id="IPR041692">
    <property type="entry name" value="HHH_9"/>
</dbReference>
<dbReference type="Pfam" id="PF14633">
    <property type="entry name" value="SH2_2"/>
    <property type="match status" value="1"/>
</dbReference>
<evidence type="ECO:0000256" key="4">
    <source>
        <dbReference type="ARBA" id="ARBA00023242"/>
    </source>
</evidence>
<comment type="subcellular location">
    <subcellularLocation>
        <location evidence="1 7">Nucleus</location>
    </subcellularLocation>
</comment>
<evidence type="ECO:0000256" key="1">
    <source>
        <dbReference type="ARBA" id="ARBA00004123"/>
    </source>
</evidence>
<dbReference type="InterPro" id="IPR035018">
    <property type="entry name" value="Spt6_SH2_C"/>
</dbReference>
<comment type="subunit">
    <text evidence="5 7">Interacts with glp-1 and lin-12.</text>
</comment>
<dbReference type="Gene3D" id="1.10.10.650">
    <property type="entry name" value="RuvA domain 2-like"/>
    <property type="match status" value="1"/>
</dbReference>
<protein>
    <recommendedName>
        <fullName evidence="6 7">Suppressor of Ty 6 homolog</fullName>
    </recommendedName>
</protein>
<dbReference type="SUPFAM" id="SSF47781">
    <property type="entry name" value="RuvA domain 2-like"/>
    <property type="match status" value="2"/>
</dbReference>
<dbReference type="Gene3D" id="1.10.10.2740">
    <property type="entry name" value="Spt6, Death-like domain"/>
    <property type="match status" value="1"/>
</dbReference>
<dbReference type="Pfam" id="PF00575">
    <property type="entry name" value="S1"/>
    <property type="match status" value="1"/>
</dbReference>
<dbReference type="Gene3D" id="1.10.150.850">
    <property type="entry name" value="Spt6, helix-hairpin-helix domain"/>
    <property type="match status" value="1"/>
</dbReference>
<feature type="compositionally biased region" description="Basic residues" evidence="8">
    <location>
        <begin position="27"/>
        <end position="40"/>
    </location>
</feature>
<dbReference type="InterPro" id="IPR017072">
    <property type="entry name" value="TF_Spt6"/>
</dbReference>
<dbReference type="CDD" id="cd09928">
    <property type="entry name" value="SH2_Cterm_SPT6_like"/>
    <property type="match status" value="1"/>
</dbReference>
<dbReference type="Pfam" id="PF14635">
    <property type="entry name" value="HHH_7"/>
    <property type="match status" value="1"/>
</dbReference>
<dbReference type="InterPro" id="IPR023323">
    <property type="entry name" value="Tex-like_dom_sf"/>
</dbReference>
<dbReference type="FunFam" id="1.10.150.850:FF:000001">
    <property type="entry name" value="Transcription elongation factor spt6"/>
    <property type="match status" value="1"/>
</dbReference>
<dbReference type="Gene3D" id="3.30.420.140">
    <property type="entry name" value="YqgF/RNase H-like domain"/>
    <property type="match status" value="1"/>
</dbReference>
<dbReference type="SUPFAM" id="SSF53098">
    <property type="entry name" value="Ribonuclease H-like"/>
    <property type="match status" value="1"/>
</dbReference>
<evidence type="ECO:0000313" key="10">
    <source>
        <dbReference type="EMBL" id="KAL3093126.1"/>
    </source>
</evidence>
<proteinExistence type="inferred from homology"/>
<dbReference type="InterPro" id="IPR032706">
    <property type="entry name" value="Spt6_HHH"/>
</dbReference>
<comment type="caution">
    <text evidence="10">The sequence shown here is derived from an EMBL/GenBank/DDBJ whole genome shotgun (WGS) entry which is preliminary data.</text>
</comment>
<evidence type="ECO:0000259" key="9">
    <source>
        <dbReference type="PROSITE" id="PS50126"/>
    </source>
</evidence>
<evidence type="ECO:0000256" key="8">
    <source>
        <dbReference type="SAM" id="MobiDB-lite"/>
    </source>
</evidence>
<keyword evidence="4 7" id="KW-0539">Nucleus</keyword>
<dbReference type="SUPFAM" id="SSF158832">
    <property type="entry name" value="Tex N-terminal region-like"/>
    <property type="match status" value="1"/>
</dbReference>
<dbReference type="InterPro" id="IPR035019">
    <property type="entry name" value="Spt6_SH2_N"/>
</dbReference>
<feature type="compositionally biased region" description="Basic residues" evidence="8">
    <location>
        <begin position="175"/>
        <end position="184"/>
    </location>
</feature>
<dbReference type="EMBL" id="JBICBT010000917">
    <property type="protein sequence ID" value="KAL3093126.1"/>
    <property type="molecule type" value="Genomic_DNA"/>
</dbReference>
<dbReference type="Proteomes" id="UP001620626">
    <property type="component" value="Unassembled WGS sequence"/>
</dbReference>
<dbReference type="InterPro" id="IPR055179">
    <property type="entry name" value="Tex-like_central_region"/>
</dbReference>
<evidence type="ECO:0000256" key="2">
    <source>
        <dbReference type="ARBA" id="ARBA00009253"/>
    </source>
</evidence>
<dbReference type="InterPro" id="IPR006641">
    <property type="entry name" value="YqgF/RNaseH-like_dom"/>
</dbReference>
<keyword evidence="11" id="KW-1185">Reference proteome</keyword>
<dbReference type="InterPro" id="IPR036860">
    <property type="entry name" value="SH2_dom_sf"/>
</dbReference>
<dbReference type="InterPro" id="IPR010994">
    <property type="entry name" value="RuvA_2-like"/>
</dbReference>
<dbReference type="CDD" id="cd09918">
    <property type="entry name" value="SH2_Nterm_SPT6_like"/>
    <property type="match status" value="1"/>
</dbReference>
<dbReference type="InterPro" id="IPR012337">
    <property type="entry name" value="RNaseH-like_sf"/>
</dbReference>
<feature type="compositionally biased region" description="Acidic residues" evidence="8">
    <location>
        <begin position="64"/>
        <end position="80"/>
    </location>
</feature>
<dbReference type="InterPro" id="IPR042066">
    <property type="entry name" value="Spt6_death-like"/>
</dbReference>
<reference evidence="10 11" key="1">
    <citation type="submission" date="2024-10" db="EMBL/GenBank/DDBJ databases">
        <authorList>
            <person name="Kim D."/>
        </authorList>
    </citation>
    <scope>NUCLEOTIDE SEQUENCE [LARGE SCALE GENOMIC DNA]</scope>
    <source>
        <strain evidence="10">BH-2024</strain>
    </source>
</reference>
<dbReference type="PANTHER" id="PTHR10145:SF6">
    <property type="entry name" value="TRANSCRIPTION ELONGATION FACTOR SPT6"/>
    <property type="match status" value="1"/>
</dbReference>
<comment type="function">
    <text evidence="7">Histone H3-H4 chaperone that plays a role in maintenance of chromatin structure during RNA polymerase II transcription elongation.</text>
</comment>
<dbReference type="GO" id="GO:0006368">
    <property type="term" value="P:transcription elongation by RNA polymerase II"/>
    <property type="evidence" value="ECO:0007669"/>
    <property type="project" value="UniProtKB-ARBA"/>
</dbReference>
<feature type="compositionally biased region" description="Acidic residues" evidence="8">
    <location>
        <begin position="88"/>
        <end position="99"/>
    </location>
</feature>
<feature type="compositionally biased region" description="Acidic residues" evidence="8">
    <location>
        <begin position="148"/>
        <end position="170"/>
    </location>
</feature>
<dbReference type="InterPro" id="IPR035420">
    <property type="entry name" value="Spt6_SH2"/>
</dbReference>
<dbReference type="InterPro" id="IPR003029">
    <property type="entry name" value="S1_domain"/>
</dbReference>
<dbReference type="Gene3D" id="1.10.3500.10">
    <property type="entry name" value="Tex N-terminal region-like"/>
    <property type="match status" value="1"/>
</dbReference>
<dbReference type="SUPFAM" id="SSF50249">
    <property type="entry name" value="Nucleic acid-binding proteins"/>
    <property type="match status" value="1"/>
</dbReference>
<feature type="compositionally biased region" description="Basic and acidic residues" evidence="8">
    <location>
        <begin position="120"/>
        <end position="129"/>
    </location>
</feature>
<dbReference type="FunFam" id="1.10.10.650:FF:000002">
    <property type="entry name" value="Transcription elongation factor spt6"/>
    <property type="match status" value="1"/>
</dbReference>
<dbReference type="FunFam" id="1.10.10.2740:FF:000002">
    <property type="entry name" value="Transcription elongation factor Spt6"/>
    <property type="match status" value="1"/>
</dbReference>
<dbReference type="Gene3D" id="2.40.50.140">
    <property type="entry name" value="Nucleic acid-binding proteins"/>
    <property type="match status" value="1"/>
</dbReference>
<feature type="compositionally biased region" description="Acidic residues" evidence="8">
    <location>
        <begin position="43"/>
        <end position="57"/>
    </location>
</feature>
<evidence type="ECO:0000256" key="5">
    <source>
        <dbReference type="ARBA" id="ARBA00062894"/>
    </source>
</evidence>
<sequence length="1680" mass="193310">MTSYIEQEADLSEGHDSDSEVSEPVAKKAKKNKEKKRRHQISSDEEEEEDEGDEEEMRDFIVNEGDEEGGDEGVEAEADGESEKGSDVSDDLLDDDLDLLNENYQNTRGRVEISDDEEDVRERIKDRIFGPEYEDEARVEQPQYAQNYEEDESRSESEQSEDQFIVEDDEDRRAERRHKRKGKKNAVSDQTLDDAKEIFGVDNLGEFYEDEEALEEDFEEGEEVRVAKPRGAKVTLLDTIEPSELERGFVRAEDKKIICEDRPERFQIRNIPVAEVEDLDLNLEAHWIHKYAFDNPTLSKQTGMGLSLLKADGTYVEEIREEAPEKIKEAIRFIRNQLFEVPFIAFYRKEYVESSLLMPDLWKVYKFDEKWCRLQIRKAKIAELLTRVQSYITSGQEEAHALRRVTEKDFHDLTHVQTNEELMDIHAHFQLYYGHQMCRVQEWERLNAISEQSVDTELASRFKRSAKIDQYQLCIQCGLSAFAEQFGLTPEEFAENMTEYVKHEVRQVDKLPNDAALDFVKDEFVQFPSPEKVIQGAIYLLAQQFSREPAVRKKLRQIYRQNLLISVHPTLKGKDEIDENHSLYGRHYIKDKPVKELKDDEYLSFVRAQKDGLIEIDLHITSNEELENKCLRACMENDGCATFKRNENSEIVEEWNKLRNLVLTICVNKMLIPVLRRESHENLIEEAKEFVIMKAAERLHGLIETESYKPQFSYDNQDDDLHDVGTRILAICYSSDIADASFAVVINQDGECLEYQRMVHFTKRLNSFRPNESQLKKEDMKSLIELVARRQPHLVVIGGEDIDALRLTTDVRLSINEAAQQNLKIPLQLSVEIANSDAARVYMNSRMAMQEFPKYPPLLLKAISLARFTLDPLIEICHLCNADDDIMYMKFHPLQNEVPKQELLFALQVECINRVNEVGVDINRCLEFPYTAGLLQFVCGLGPRKASHLLKILKQNENLLESRTKLVTYCRMGPKVFMNAAGFIKIDTTKVADRTDSYVEVLDGSRVHPETYEWARKMAVDALELDEPSDQTIAIEEILKAPERLKELDLDAFAEELGRQGFGNKSITLYDIRAELNYRYKDLRKPHQAPTGEELAQILLKEDCSNLQNKLVHGQWINVLYRRLNDQDVENSQSKINNKTNKWICPFCKRDNFSTPDLVNEHTRRGDCPGTPIGIRVKLDNGLTGLVPMKFFSSDQNKTFMDPTKFFKPGQSQYFRIINFNPERIQCDLSCRSEDLKGDEQQQKFDPYFDHVQMESVQKAKKIKKAQKDDENKNRRIFQYEYFANYTDEKAAAAIRRMKQGGKIIWPSEKSPNILMIAWKVTNDIHQVIKVEEKEKRRVFEIGKKLLMNGEVFEDVDEIVTRCIEPMANFAVDILRYRYFMESGYAQEVVDGYLRDQKRAAPQRIPYVITALRERPGRFMLSYLAGSTPRNESMSVTPDGIKFRGHTFASTEDCVNWFKSEYARRQQEISISSFPPFCHSLPPPSVPFIRNYPTLRKQSVAPLTISRPSLLFVGTAIGPLALFPPLCFMMPSSFPRLFPSLSFSFRALSAVSVRLASLFLLLSLSVFGCAPPGFVPSQDPAYASARCSDLILYPINAVDQSDQYRFDYSDVGFGNTHSQGASVTITCTAAGQPATVEGFDQQRSSITSSPALIASCANVGGSQFTWTIHTRILQFVDCRI</sequence>